<keyword evidence="2" id="KW-1185">Reference proteome</keyword>
<evidence type="ECO:0000313" key="2">
    <source>
        <dbReference type="Proteomes" id="UP001152607"/>
    </source>
</evidence>
<gene>
    <name evidence="1" type="ORF">PDIGIT_LOCUS5091</name>
</gene>
<dbReference type="AlphaFoldDB" id="A0A9W4XHQ3"/>
<proteinExistence type="predicted"/>
<dbReference type="Proteomes" id="UP001152607">
    <property type="component" value="Unassembled WGS sequence"/>
</dbReference>
<reference evidence="1" key="1">
    <citation type="submission" date="2023-01" db="EMBL/GenBank/DDBJ databases">
        <authorList>
            <person name="Van Ghelder C."/>
            <person name="Rancurel C."/>
        </authorList>
    </citation>
    <scope>NUCLEOTIDE SEQUENCE</scope>
    <source>
        <strain evidence="1">CNCM I-4278</strain>
    </source>
</reference>
<dbReference type="EMBL" id="CAOQHR010000003">
    <property type="protein sequence ID" value="CAI6332062.1"/>
    <property type="molecule type" value="Genomic_DNA"/>
</dbReference>
<accession>A0A9W4XHQ3</accession>
<comment type="caution">
    <text evidence="1">The sequence shown here is derived from an EMBL/GenBank/DDBJ whole genome shotgun (WGS) entry which is preliminary data.</text>
</comment>
<evidence type="ECO:0000313" key="1">
    <source>
        <dbReference type="EMBL" id="CAI6332062.1"/>
    </source>
</evidence>
<name>A0A9W4XHQ3_9PLEO</name>
<organism evidence="1 2">
    <name type="scientific">Periconia digitata</name>
    <dbReference type="NCBI Taxonomy" id="1303443"/>
    <lineage>
        <taxon>Eukaryota</taxon>
        <taxon>Fungi</taxon>
        <taxon>Dikarya</taxon>
        <taxon>Ascomycota</taxon>
        <taxon>Pezizomycotina</taxon>
        <taxon>Dothideomycetes</taxon>
        <taxon>Pleosporomycetidae</taxon>
        <taxon>Pleosporales</taxon>
        <taxon>Massarineae</taxon>
        <taxon>Periconiaceae</taxon>
        <taxon>Periconia</taxon>
    </lineage>
</organism>
<protein>
    <submittedName>
        <fullName evidence="1">Uncharacterized protein</fullName>
    </submittedName>
</protein>
<sequence>MLFRPCWSEIQGTGGESEWTDSLGRIAIFWNASVQAAIQPPWFSSPFRVFLDGGKLTDGVIRLTLICQPFLNFAVQRNPPHVRSGYLLFRTW</sequence>